<protein>
    <submittedName>
        <fullName evidence="1">Uncharacterized protein</fullName>
    </submittedName>
</protein>
<sequence>MLCNVDISMIDKVVLYFVSESVQIKYIVWLLICSL</sequence>
<name>A0A212J731_9BACT</name>
<proteinExistence type="predicted"/>
<accession>A0A212J731</accession>
<dbReference type="EMBL" id="FLUP01000001">
    <property type="protein sequence ID" value="SBV95262.1"/>
    <property type="molecule type" value="Genomic_DNA"/>
</dbReference>
<organism evidence="1">
    <name type="scientific">uncultured Desulfovibrio sp</name>
    <dbReference type="NCBI Taxonomy" id="167968"/>
    <lineage>
        <taxon>Bacteria</taxon>
        <taxon>Pseudomonadati</taxon>
        <taxon>Thermodesulfobacteriota</taxon>
        <taxon>Desulfovibrionia</taxon>
        <taxon>Desulfovibrionales</taxon>
        <taxon>Desulfovibrionaceae</taxon>
        <taxon>Desulfovibrio</taxon>
        <taxon>environmental samples</taxon>
    </lineage>
</organism>
<evidence type="ECO:0000313" key="1">
    <source>
        <dbReference type="EMBL" id="SBV95262.1"/>
    </source>
</evidence>
<gene>
    <name evidence="1" type="ORF">KM92DES2_10639</name>
</gene>
<dbReference type="AlphaFoldDB" id="A0A212J731"/>
<reference evidence="1" key="1">
    <citation type="submission" date="2016-04" db="EMBL/GenBank/DDBJ databases">
        <authorList>
            <person name="Evans L.H."/>
            <person name="Alamgir A."/>
            <person name="Owens N."/>
            <person name="Weber N.D."/>
            <person name="Virtaneva K."/>
            <person name="Barbian K."/>
            <person name="Babar A."/>
            <person name="Rosenke K."/>
        </authorList>
    </citation>
    <scope>NUCLEOTIDE SEQUENCE</scope>
    <source>
        <strain evidence="1">92-2</strain>
    </source>
</reference>